<dbReference type="GeneID" id="100903792"/>
<feature type="compositionally biased region" description="Basic and acidic residues" evidence="1">
    <location>
        <begin position="233"/>
        <end position="250"/>
    </location>
</feature>
<feature type="compositionally biased region" description="Basic and acidic residues" evidence="1">
    <location>
        <begin position="159"/>
        <end position="170"/>
    </location>
</feature>
<feature type="region of interest" description="Disordered" evidence="1">
    <location>
        <begin position="153"/>
        <end position="304"/>
    </location>
</feature>
<feature type="compositionally biased region" description="Polar residues" evidence="1">
    <location>
        <begin position="172"/>
        <end position="186"/>
    </location>
</feature>
<proteinExistence type="predicted"/>
<gene>
    <name evidence="3" type="primary">LOC100903792</name>
</gene>
<feature type="compositionally biased region" description="Basic and acidic residues" evidence="1">
    <location>
        <begin position="259"/>
        <end position="274"/>
    </location>
</feature>
<dbReference type="KEGG" id="goe:100903792"/>
<dbReference type="RefSeq" id="XP_028967147.1">
    <property type="nucleotide sequence ID" value="XM_029111314.1"/>
</dbReference>
<keyword evidence="2" id="KW-1185">Reference proteome</keyword>
<feature type="compositionally biased region" description="Acidic residues" evidence="1">
    <location>
        <begin position="275"/>
        <end position="285"/>
    </location>
</feature>
<feature type="compositionally biased region" description="Basic and acidic residues" evidence="1">
    <location>
        <begin position="206"/>
        <end position="223"/>
    </location>
</feature>
<accession>A0AAJ7SEE5</accession>
<evidence type="ECO:0000256" key="1">
    <source>
        <dbReference type="SAM" id="MobiDB-lite"/>
    </source>
</evidence>
<dbReference type="AlphaFoldDB" id="A0AAJ7SEE5"/>
<organism evidence="2 3">
    <name type="scientific">Galendromus occidentalis</name>
    <name type="common">western predatory mite</name>
    <dbReference type="NCBI Taxonomy" id="34638"/>
    <lineage>
        <taxon>Eukaryota</taxon>
        <taxon>Metazoa</taxon>
        <taxon>Ecdysozoa</taxon>
        <taxon>Arthropoda</taxon>
        <taxon>Chelicerata</taxon>
        <taxon>Arachnida</taxon>
        <taxon>Acari</taxon>
        <taxon>Parasitiformes</taxon>
        <taxon>Mesostigmata</taxon>
        <taxon>Gamasina</taxon>
        <taxon>Phytoseioidea</taxon>
        <taxon>Phytoseiidae</taxon>
        <taxon>Typhlodrominae</taxon>
        <taxon>Galendromus</taxon>
    </lineage>
</organism>
<evidence type="ECO:0000313" key="2">
    <source>
        <dbReference type="Proteomes" id="UP000694867"/>
    </source>
</evidence>
<evidence type="ECO:0000313" key="3">
    <source>
        <dbReference type="RefSeq" id="XP_028967147.1"/>
    </source>
</evidence>
<name>A0AAJ7SEE5_9ACAR</name>
<protein>
    <submittedName>
        <fullName evidence="3">Inner centromere protein</fullName>
    </submittedName>
</protein>
<reference evidence="3" key="1">
    <citation type="submission" date="2025-08" db="UniProtKB">
        <authorList>
            <consortium name="RefSeq"/>
        </authorList>
    </citation>
    <scope>IDENTIFICATION</scope>
</reference>
<sequence length="502" mass="56953">MVSSKRNLTARGKFIFSRALEKLDNRPPTVQELPTYEMCDATVYRKTVSDLVVEQMRTMGYKVVPPPQWETELEALRDIVNRFKHNPVSQAAFNRSIKQARDLLDQLKSGVDKEKSDEEWEDVDTSVSSIRSVSSCKGAARKSVMLNAKKSLKQMMQESAKKSTKLDRSKSTRTLKNTSANDTQTSKGDKKPRALKRQASSVVASEAKKDKKNSTHEMDKTEFARSQNHRVQMVKERKEIKDKERNDQIRAKLQQKQQTLKEKEKKDSENRQDLDAEDFGDESENEQGRAGSAFRPGNGCQEGIPLDDLRHGGLAKQAMFQSILAAGEDAQNVTKINSTFLPGVTSKPDFDASLAMNRKEDTFTVDAVPNATYVSKPGFVLSPSRMNQLKEAGNSEGFVDSFNETFRDYGLEDLCSDSDNTDDESAPTKPVPKWAELKTSRFKNKVKEQRMLGQDIEKYGLLEIYVPPFVDLEMIFERKSKRFDRHNASSGLWNDTQDFIRQ</sequence>
<dbReference type="Proteomes" id="UP000694867">
    <property type="component" value="Unplaced"/>
</dbReference>